<feature type="compositionally biased region" description="Low complexity" evidence="2">
    <location>
        <begin position="2748"/>
        <end position="2794"/>
    </location>
</feature>
<proteinExistence type="predicted"/>
<evidence type="ECO:0000313" key="4">
    <source>
        <dbReference type="EMBL" id="MBC8572360.1"/>
    </source>
</evidence>
<feature type="compositionally biased region" description="Polar residues" evidence="2">
    <location>
        <begin position="2833"/>
        <end position="2850"/>
    </location>
</feature>
<keyword evidence="5" id="KW-1185">Reference proteome</keyword>
<dbReference type="EMBL" id="JACRSZ010000003">
    <property type="protein sequence ID" value="MBC8572360.1"/>
    <property type="molecule type" value="Genomic_DNA"/>
</dbReference>
<feature type="signal peptide" evidence="3">
    <location>
        <begin position="1"/>
        <end position="29"/>
    </location>
</feature>
<comment type="caution">
    <text evidence="4">The sequence shown here is derived from an EMBL/GenBank/DDBJ whole genome shotgun (WGS) entry which is preliminary data.</text>
</comment>
<dbReference type="Gene3D" id="2.60.40.4270">
    <property type="entry name" value="Listeria-Bacteroides repeat domain"/>
    <property type="match status" value="6"/>
</dbReference>
<reference evidence="4 5" key="1">
    <citation type="submission" date="2020-08" db="EMBL/GenBank/DDBJ databases">
        <title>Genome public.</title>
        <authorList>
            <person name="Liu C."/>
            <person name="Sun Q."/>
        </authorList>
    </citation>
    <scope>NUCLEOTIDE SEQUENCE [LARGE SCALE GENOMIC DNA]</scope>
    <source>
        <strain evidence="4 5">NSJ-46</strain>
    </source>
</reference>
<dbReference type="InterPro" id="IPR013378">
    <property type="entry name" value="InlB-like_B-rpt"/>
</dbReference>
<evidence type="ECO:0000256" key="3">
    <source>
        <dbReference type="SAM" id="SignalP"/>
    </source>
</evidence>
<protein>
    <submittedName>
        <fullName evidence="4">InlB B-repeat-containing protein</fullName>
    </submittedName>
</protein>
<keyword evidence="3" id="KW-0732">Signal</keyword>
<evidence type="ECO:0000256" key="1">
    <source>
        <dbReference type="ARBA" id="ARBA00004196"/>
    </source>
</evidence>
<organism evidence="4 5">
    <name type="scientific">Jingyaoa shaoxingensis</name>
    <dbReference type="NCBI Taxonomy" id="2763671"/>
    <lineage>
        <taxon>Bacteria</taxon>
        <taxon>Bacillati</taxon>
        <taxon>Bacillota</taxon>
        <taxon>Clostridia</taxon>
        <taxon>Lachnospirales</taxon>
        <taxon>Lachnospiraceae</taxon>
        <taxon>Jingyaoa</taxon>
    </lineage>
</organism>
<name>A0ABR7N7I3_9FIRM</name>
<feature type="compositionally biased region" description="Low complexity" evidence="2">
    <location>
        <begin position="2813"/>
        <end position="2823"/>
    </location>
</feature>
<gene>
    <name evidence="4" type="ORF">H8716_04555</name>
</gene>
<comment type="subcellular location">
    <subcellularLocation>
        <location evidence="1">Cell envelope</location>
    </subcellularLocation>
</comment>
<evidence type="ECO:0000256" key="2">
    <source>
        <dbReference type="SAM" id="MobiDB-lite"/>
    </source>
</evidence>
<dbReference type="NCBIfam" id="TIGR02543">
    <property type="entry name" value="List_Bact_rpt"/>
    <property type="match status" value="2"/>
</dbReference>
<feature type="region of interest" description="Disordered" evidence="2">
    <location>
        <begin position="2703"/>
        <end position="2850"/>
    </location>
</feature>
<feature type="compositionally biased region" description="Polar residues" evidence="2">
    <location>
        <begin position="2727"/>
        <end position="2745"/>
    </location>
</feature>
<dbReference type="InterPro" id="IPR042229">
    <property type="entry name" value="Listeria/Bacterioides_rpt_sf"/>
</dbReference>
<dbReference type="Proteomes" id="UP000657421">
    <property type="component" value="Unassembled WGS sequence"/>
</dbReference>
<feature type="chain" id="PRO_5046973740" evidence="3">
    <location>
        <begin position="30"/>
        <end position="2850"/>
    </location>
</feature>
<dbReference type="Pfam" id="PF09479">
    <property type="entry name" value="Flg_new"/>
    <property type="match status" value="7"/>
</dbReference>
<accession>A0ABR7N7I3</accession>
<sequence>MKRKRRQRWIAMLMAVVMLTSTMGSTGLAQSLEMDRSQVQESGEVQETGTEKILLPDRVKAWTGEYETVTTQQEADALRTQDESKNLLITAKECTLSGLDYGEIAAAATEKLELSDVKAKRFTADQVSELRLSGTELEQLYVQTAKGQSLTLHMDAETKIPEIFLEGEGSVLLEGNGALGMVHVTGALETATVRATCSVRNESGQAVQLEMPEGNQMTLASGQQEELVLSSYQVTFMADGQVYDSKMVKPGETIPFPEQNPQKDGFIFTSWYQDEAFTESCSQFAVAEGETTLYARFVDASEAIEVTFDTMGGRELEPQIFAKGENLLTRPINEIYTEKDGYTFGGWCVDPECTTAFSYTEPLEESLTLYAFFVSEEAQETEKDGTSADLTDFDWQGTIPLRTEKEMTLDEVKKNVRVEAGSGALDPELDITETEDGFAISGSYYEKDGETGFEPGATFSIMVSGGVHFADYSDDTDTAVVSVFKKQVEVVGFSDDMTYVLWDDVMEYQPVVSVDEASEEETDLETETFSETEKMEEIELETVVEEVSETEIESNQAVADPDGADAGEVEEAAYIPGEILVKNSDTTYQEGDIVAFYDGEIDRDEINIDAYTEGSFDGYVLFAQILSVEDTADGVHLTYGYASPEDYLEDFDVHVTDDVEMDQQLSEEDLEVLTSRLSRQVEENEELKAQMLVSVMSAPETQDMLDDLYGEGTYALAGMTATLTPGRPVVKLKVSGSEVTANISISATANIKKDGKNMLTVQPKLSFTQSLSVKTNVDGGKVWIDMSVTIRSMSKIELTVTATTGGKTTVFSKAKDTLSEIVKPEGIQEGDYESYDQSVADLMDTMNSIVATSLKYNDLFDILLLNLRFSFYGIITVGFEVHLVGQVGVLATFGVEIVARSGERIGFKYNFLKFKGSSYTEKLESSVTNNIYLIGKVGARVGLRLTLSVTMCGIATAYITGSLYAYAELTGLFFNTTNLLSGANTNLGALKFEVGIDVVVSLGLKVRLIFKTIRKNWTVYTGRWPLWSTSVSSSMSYMDEEELAKLWEKSSANADHKTVFGFETIPMKTWNLMGGKCQKNEQLYVKSGKYKLTIENLKINGEMVPSDDPRNEIFTVGDKTKNKNPGYIYMDELLAGKYACSEVSLDLVLTYEDHASSALVKKQVQRFHLEKKCDISTTTQKVNVLLYDWCARNWGLEAAEWDNAKVFETSFSSSHMVGGISEANATGTLNLGEVIAAAQTMYPDLAGLDYGWGEPAQDGSISQLQYASPRISNFCYMTTDNGVVRYDVYPGTQEYEVTYYLFIRRFEGFENQINYHIRLNSASEENQYEFRMAPKDGAQEESFTKDENGVYNLSLSRSVFDGTQRPVKMSVNGGESASTGLTVTGREYAKDVYLDMNFGKVQLNIASGEGIEHYQFVNPEQITEEGIQPGQKVELEVALKDGYGGLEVKSDNDTVEFNVQDNRISFVMPAQDLTITLEAYRKHSITYLYNYAGMGQYEQVYFTENEVTREVTNPTIDGLTFRGWYTAQDCSGDPYLFGETLKTDVILYADWTCDVTISFGPVKGKAQYVTGEDEEQQIHPVFDGDESEYYTFTYSTLHVGDKLWNILTPEYEGYQFMDWYMDKEYQGQPVDLSTYILTGGVTLYARWAKELKITFDRNYAVRDGEITTVISEITGYSGYPITLLPEEPVREYYTFTGWYHNAAATDPFDAEKEILAQDETIYAGWKANTYPIHYELNGGQNAEKNPSVYTTEEAFELLAPTREGYEFTGWSGTGLGDVTKTVSVTKGEGGERTYYANWKPVTYTLTYNKTYGSAKNNPDSYTIESKDIVLEQPVREKYEFTGWIGTDLTEAAKEVVIPSGSMGDRSYTALWTTTDPIEQILHRMELLADDHPYEKNLIDYLTEEDFYAATDTSIEKRNERLENTLQNEVEAYLKSLIEQDGESGNYQTGEIGAYADQIQVKAVLKKADRTGDPDKQVYTWEIETTYTDDQGEEHKGRIDSYMASLVKMTPELRMPEMNHLTYGQKVKDSTVQYEGNALYTNKDLLVETQVPGTFDWKEEEREKVPFGRNNGTPNSEYAMIFTPDPAVADLYTPAEGKVPLLTQVGVVVICEEVNDRDYDPDSALTTGTAKLMLANEAGTAGTEELQIGGLLKEGTYTFLKDGKPDMEPEKDKKVLYQGYTLDTTLNTDDGSYGSGVYVILNPDGVETEATIYKIEKDKMNITLPTATGEYEYGTLLEKVTFTGGNVTYGTGAREIAGTWSWTEPGSVLSTVPSQVCIMKFQPNDTVGYAEFTVNMDVTVKKKEITVPEITGTRTYNGNKQYSGLENTAFYTVADNGGTEAGDYTATVTLNDPEHYCWKDITENSVTVPYTIGKAKATVSGTAARITLVYGQELTLALTDGQTEEKKMCLAGKNVTGLKVEFQGKTVPGKWEWDLTGANAQPWDANETTPYTAKVKFTPDNDSIEADEEKTVEVLVRKATPDYSGCDITASAMYQTKDPQYYLNCSNLQSKKDPVNPVTGKGVGGNWGWENDGSVYPTENGLRTAVFTPYPFLENNYTTVNASVYVEVKTPSKVAYTVKAVSSLKRTSDFPPQYNDLFKDGITSGVFEGNKSELSGEIDIPVSISGRVNPQKLTVTLGNSNYYIGSIKLSARGTRSEETSTAPLNWSQTLVGGSSTSYIYTIALTDYLAWENLVVEVVVKDRTASQSRKNARKLETESELLTETVTEPQTETAVSETEPQTNTTEITVPESTAPESQTTETTAPETQIPETEPPQTQVPETNPPETSAPETSAPQTEPPAPETSTPQTEPPAPETAAPQTETSASPPPAETQAPEVQSAESMEPVQNSGDS</sequence>
<dbReference type="RefSeq" id="WP_249307342.1">
    <property type="nucleotide sequence ID" value="NZ_JACRSZ010000003.1"/>
</dbReference>
<evidence type="ECO:0000313" key="5">
    <source>
        <dbReference type="Proteomes" id="UP000657421"/>
    </source>
</evidence>